<name>A0A4Y2X4B8_ARAVE</name>
<dbReference type="SUPFAM" id="SSF54695">
    <property type="entry name" value="POZ domain"/>
    <property type="match status" value="1"/>
</dbReference>
<dbReference type="OrthoDB" id="8036022at2759"/>
<keyword evidence="6" id="KW-1185">Reference proteome</keyword>
<dbReference type="PANTHER" id="PTHR24412:SF489">
    <property type="entry name" value="RING FINGER DOMAIN AND KELCH REPEAT-CONTAINING PROTEIN DDB_G0271372"/>
    <property type="match status" value="1"/>
</dbReference>
<dbReference type="Gene3D" id="3.30.710.10">
    <property type="entry name" value="Potassium Channel Kv1.1, Chain A"/>
    <property type="match status" value="1"/>
</dbReference>
<dbReference type="SMART" id="SM00875">
    <property type="entry name" value="BACK"/>
    <property type="match status" value="1"/>
</dbReference>
<dbReference type="InterPro" id="IPR015915">
    <property type="entry name" value="Kelch-typ_b-propeller"/>
</dbReference>
<evidence type="ECO:0000259" key="4">
    <source>
        <dbReference type="PROSITE" id="PS50097"/>
    </source>
</evidence>
<dbReference type="SMART" id="SM00225">
    <property type="entry name" value="BTB"/>
    <property type="match status" value="1"/>
</dbReference>
<dbReference type="Gene3D" id="1.25.40.420">
    <property type="match status" value="1"/>
</dbReference>
<gene>
    <name evidence="5" type="primary">Klhl17_4</name>
    <name evidence="5" type="ORF">AVEN_268996_1</name>
</gene>
<keyword evidence="1" id="KW-0880">Kelch repeat</keyword>
<reference evidence="5 6" key="1">
    <citation type="journal article" date="2019" name="Sci. Rep.">
        <title>Orb-weaving spider Araneus ventricosus genome elucidates the spidroin gene catalogue.</title>
        <authorList>
            <person name="Kono N."/>
            <person name="Nakamura H."/>
            <person name="Ohtoshi R."/>
            <person name="Moran D.A.P."/>
            <person name="Shinohara A."/>
            <person name="Yoshida Y."/>
            <person name="Fujiwara M."/>
            <person name="Mori M."/>
            <person name="Tomita M."/>
            <person name="Arakawa K."/>
        </authorList>
    </citation>
    <scope>NUCLEOTIDE SEQUENCE [LARGE SCALE GENOMIC DNA]</scope>
</reference>
<accession>A0A4Y2X4B8</accession>
<dbReference type="Gene3D" id="2.120.10.80">
    <property type="entry name" value="Kelch-type beta propeller"/>
    <property type="match status" value="1"/>
</dbReference>
<dbReference type="PANTHER" id="PTHR24412">
    <property type="entry name" value="KELCH PROTEIN"/>
    <property type="match status" value="1"/>
</dbReference>
<evidence type="ECO:0000256" key="2">
    <source>
        <dbReference type="ARBA" id="ARBA00022737"/>
    </source>
</evidence>
<feature type="domain" description="BTB" evidence="4">
    <location>
        <begin position="24"/>
        <end position="89"/>
    </location>
</feature>
<keyword evidence="3" id="KW-0009">Actin-binding</keyword>
<evidence type="ECO:0000256" key="3">
    <source>
        <dbReference type="ARBA" id="ARBA00023203"/>
    </source>
</evidence>
<dbReference type="PROSITE" id="PS50097">
    <property type="entry name" value="BTB"/>
    <property type="match status" value="1"/>
</dbReference>
<dbReference type="InterPro" id="IPR011333">
    <property type="entry name" value="SKP1/BTB/POZ_sf"/>
</dbReference>
<dbReference type="Pfam" id="PF01344">
    <property type="entry name" value="Kelch_1"/>
    <property type="match status" value="1"/>
</dbReference>
<evidence type="ECO:0000313" key="6">
    <source>
        <dbReference type="Proteomes" id="UP000499080"/>
    </source>
</evidence>
<dbReference type="Proteomes" id="UP000499080">
    <property type="component" value="Unassembled WGS sequence"/>
</dbReference>
<dbReference type="GO" id="GO:0003779">
    <property type="term" value="F:actin binding"/>
    <property type="evidence" value="ECO:0007669"/>
    <property type="project" value="UniProtKB-KW"/>
</dbReference>
<dbReference type="InterPro" id="IPR011705">
    <property type="entry name" value="BACK"/>
</dbReference>
<dbReference type="EMBL" id="BGPR01070139">
    <property type="protein sequence ID" value="GBO43650.1"/>
    <property type="molecule type" value="Genomic_DNA"/>
</dbReference>
<organism evidence="5 6">
    <name type="scientific">Araneus ventricosus</name>
    <name type="common">Orbweaver spider</name>
    <name type="synonym">Epeira ventricosa</name>
    <dbReference type="NCBI Taxonomy" id="182803"/>
    <lineage>
        <taxon>Eukaryota</taxon>
        <taxon>Metazoa</taxon>
        <taxon>Ecdysozoa</taxon>
        <taxon>Arthropoda</taxon>
        <taxon>Chelicerata</taxon>
        <taxon>Arachnida</taxon>
        <taxon>Araneae</taxon>
        <taxon>Araneomorphae</taxon>
        <taxon>Entelegynae</taxon>
        <taxon>Araneoidea</taxon>
        <taxon>Araneidae</taxon>
        <taxon>Araneus</taxon>
    </lineage>
</organism>
<dbReference type="AlphaFoldDB" id="A0A4Y2X4B8"/>
<dbReference type="InterPro" id="IPR000210">
    <property type="entry name" value="BTB/POZ_dom"/>
</dbReference>
<dbReference type="CDD" id="cd18186">
    <property type="entry name" value="BTB_POZ_ZBTB_KLHL-like"/>
    <property type="match status" value="1"/>
</dbReference>
<dbReference type="SUPFAM" id="SSF117281">
    <property type="entry name" value="Kelch motif"/>
    <property type="match status" value="1"/>
</dbReference>
<protein>
    <submittedName>
        <fullName evidence="5">Kelch-like protein 17</fullName>
    </submittedName>
</protein>
<comment type="caution">
    <text evidence="5">The sequence shown here is derived from an EMBL/GenBank/DDBJ whole genome shotgun (WGS) entry which is preliminary data.</text>
</comment>
<sequence>MSLPAKSFEEIFNSGSWEGQQKFTDSTLQTNAGTTFKIHKVVLTQRSEYFRALFNSDLNQDTVVIPNIDGKILESILVYIYTGTIAMDEKNVCDVMIASDYLLVDDLLKSCKSYVIQNMTSTNCLSSLSIACQFERLGIMKDCYRYALVHFEDILKTSNNGLEELPFEILKKLLESKSLNVGSERTVWEAIISWTEANSSIRLPHVPALLTCLKLDEEVDENLAAEILSHTIVSRNPHFSGFMLSNQLNFHTLKNTILSHHESLDPLFQNSPSSCDPRMPNRLHIVARNTVSPTLWRSELFLSYDNELDFWRHIDTTNFVDRMIVVGQRIYTYGERGIEDIIDIVEEVWVEDESEDEVYMTLPSETGCTITLGEKSYHIDEGDVSRYEFERNRWERIATARDIVIKGAVTLNNQIFVVGVHVRDEVMMCQAYDPEENTWISLPAPNIFRAEFSVVANQEQVFVVPKYWEDVHPEKVEVYDRLQNTWMPLPDLPCEYRSPKAVVVDGKIIICENNKEQTRRYQDVDPPVYWDESARIWRITDELSPWYDIVRYSFLALDDCRLVKDLATKNRHPGMKWERIFLV</sequence>
<evidence type="ECO:0000256" key="1">
    <source>
        <dbReference type="ARBA" id="ARBA00022441"/>
    </source>
</evidence>
<proteinExistence type="predicted"/>
<evidence type="ECO:0000313" key="5">
    <source>
        <dbReference type="EMBL" id="GBO43650.1"/>
    </source>
</evidence>
<dbReference type="Pfam" id="PF00651">
    <property type="entry name" value="BTB"/>
    <property type="match status" value="1"/>
</dbReference>
<dbReference type="Pfam" id="PF07707">
    <property type="entry name" value="BACK"/>
    <property type="match status" value="1"/>
</dbReference>
<keyword evidence="2" id="KW-0677">Repeat</keyword>
<dbReference type="InterPro" id="IPR006652">
    <property type="entry name" value="Kelch_1"/>
</dbReference>